<dbReference type="EMBL" id="CP136427">
    <property type="protein sequence ID" value="WOC53094.1"/>
    <property type="molecule type" value="Genomic_DNA"/>
</dbReference>
<evidence type="ECO:0000313" key="2">
    <source>
        <dbReference type="Proteomes" id="UP001432059"/>
    </source>
</evidence>
<dbReference type="Proteomes" id="UP001432059">
    <property type="component" value="Plasmid pQD2021"/>
</dbReference>
<keyword evidence="1" id="KW-0614">Plasmid</keyword>
<dbReference type="RefSeq" id="WP_327985412.1">
    <property type="nucleotide sequence ID" value="NZ_CP136427.1"/>
</dbReference>
<keyword evidence="2" id="KW-1185">Reference proteome</keyword>
<accession>A0AAU0F2V0</accession>
<geneLocation type="plasmid" evidence="1 2">
    <name>pQD2021</name>
</geneLocation>
<gene>
    <name evidence="1" type="ORF">BPO_p0011</name>
</gene>
<name>A0AAU0F2V0_9FLAO</name>
<reference evidence="1" key="1">
    <citation type="submission" date="2023-10" db="EMBL/GenBank/DDBJ databases">
        <title>Characterization and whole genome sequencing of a novel strain of Bergeyella porcorum QD2021 isolated from pig.</title>
        <authorList>
            <person name="Liu G."/>
            <person name="Chen C."/>
            <person name="Han X."/>
        </authorList>
    </citation>
    <scope>NUCLEOTIDE SEQUENCE</scope>
    <source>
        <strain evidence="1">QD2021</strain>
        <plasmid evidence="1">pQD2021</plasmid>
    </source>
</reference>
<evidence type="ECO:0000313" key="1">
    <source>
        <dbReference type="EMBL" id="WOC53094.1"/>
    </source>
</evidence>
<proteinExistence type="predicted"/>
<dbReference type="AlphaFoldDB" id="A0AAU0F2V0"/>
<organism evidence="1 2">
    <name type="scientific">Bergeyella porcorum</name>
    <dbReference type="NCBI Taxonomy" id="1735111"/>
    <lineage>
        <taxon>Bacteria</taxon>
        <taxon>Pseudomonadati</taxon>
        <taxon>Bacteroidota</taxon>
        <taxon>Flavobacteriia</taxon>
        <taxon>Flavobacteriales</taxon>
        <taxon>Weeksellaceae</taxon>
        <taxon>Bergeyella</taxon>
    </lineage>
</organism>
<dbReference type="KEGG" id="bpor:BPO_p0011"/>
<sequence>MLQENASNTGVFIPIIFERNGYELVRNMFVINKMIINKNSILISIPEWLFEKITSKGKAELYQYYLNEKKHRISLSEINLSNNMYYTREKIETAGITGTEPETRLSIKKTTIVRTMWFKIVTLLKENHFCNTKIQNSNE</sequence>
<protein>
    <submittedName>
        <fullName evidence="1">Uncharacterized protein</fullName>
    </submittedName>
</protein>